<dbReference type="EMBL" id="QAYE01000004">
    <property type="protein sequence ID" value="PTW46986.1"/>
    <property type="molecule type" value="Genomic_DNA"/>
</dbReference>
<keyword evidence="1" id="KW-0472">Membrane</keyword>
<name>A0A2T5U645_9SPHN</name>
<organism evidence="2 3">
    <name type="scientific">Sphingomonas faeni</name>
    <dbReference type="NCBI Taxonomy" id="185950"/>
    <lineage>
        <taxon>Bacteria</taxon>
        <taxon>Pseudomonadati</taxon>
        <taxon>Pseudomonadota</taxon>
        <taxon>Alphaproteobacteria</taxon>
        <taxon>Sphingomonadales</taxon>
        <taxon>Sphingomonadaceae</taxon>
        <taxon>Sphingomonas</taxon>
    </lineage>
</organism>
<evidence type="ECO:0000256" key="1">
    <source>
        <dbReference type="SAM" id="Phobius"/>
    </source>
</evidence>
<gene>
    <name evidence="2" type="ORF">C8J25_104326</name>
</gene>
<reference evidence="2 3" key="1">
    <citation type="submission" date="2018-04" db="EMBL/GenBank/DDBJ databases">
        <title>Genomic Encyclopedia of Type Strains, Phase III (KMG-III): the genomes of soil and plant-associated and newly described type strains.</title>
        <authorList>
            <person name="Whitman W."/>
        </authorList>
    </citation>
    <scope>NUCLEOTIDE SEQUENCE [LARGE SCALE GENOMIC DNA]</scope>
    <source>
        <strain evidence="2 3">MA-olki</strain>
    </source>
</reference>
<dbReference type="AlphaFoldDB" id="A0A2T5U645"/>
<dbReference type="Proteomes" id="UP000244013">
    <property type="component" value="Unassembled WGS sequence"/>
</dbReference>
<evidence type="ECO:0000313" key="3">
    <source>
        <dbReference type="Proteomes" id="UP000244013"/>
    </source>
</evidence>
<keyword evidence="1" id="KW-1133">Transmembrane helix</keyword>
<dbReference type="RefSeq" id="WP_146173323.1">
    <property type="nucleotide sequence ID" value="NZ_QAYE01000004.1"/>
</dbReference>
<dbReference type="GeneID" id="91008001"/>
<keyword evidence="1" id="KW-0812">Transmembrane</keyword>
<comment type="caution">
    <text evidence="2">The sequence shown here is derived from an EMBL/GenBank/DDBJ whole genome shotgun (WGS) entry which is preliminary data.</text>
</comment>
<feature type="transmembrane region" description="Helical" evidence="1">
    <location>
        <begin position="12"/>
        <end position="37"/>
    </location>
</feature>
<accession>A0A2T5U645</accession>
<sequence>MYGVYSNPRDRLISAAGAAILCAVIGYALILGLGVSIPTAIPDALKTFAAGLKPPTATT</sequence>
<proteinExistence type="predicted"/>
<protein>
    <submittedName>
        <fullName evidence="2">Uncharacterized protein</fullName>
    </submittedName>
</protein>
<evidence type="ECO:0000313" key="2">
    <source>
        <dbReference type="EMBL" id="PTW46986.1"/>
    </source>
</evidence>